<dbReference type="Proteomes" id="UP001521785">
    <property type="component" value="Unassembled WGS sequence"/>
</dbReference>
<feature type="region of interest" description="Disordered" evidence="1">
    <location>
        <begin position="379"/>
        <end position="411"/>
    </location>
</feature>
<keyword evidence="3" id="KW-1185">Reference proteome</keyword>
<accession>A0ABR3R0E0</accession>
<proteinExistence type="predicted"/>
<dbReference type="EMBL" id="JAKJXO020000012">
    <property type="protein sequence ID" value="KAL1597879.1"/>
    <property type="molecule type" value="Genomic_DNA"/>
</dbReference>
<sequence>MQRCQRGGQDGYSFIEADDFEALYKSLVGRFEIMERFAKRFHGDSRRSRAAYKQKIQKKRDHTEFVYECGESALRNSVNEDGEELDSWRTPGNVGKAARNLFPVVNEDFDPFIIMEGPQTQLFTAPTPLTSNSGSTSTTSNDIAVQSFAPAQYEPEILPTDATPRAIFLAEAFSGPLSQADTKTPVIDAIKMPASDLTQVQKCIFCTTDPQGTHKRFDKIEKAGKIKCNKSGHDIFTCGRCTSNYHPVAETTPQLQAHALPRIILTSPNSKHSSVLESFASNKTALYPPAKKRGRANWMAYKWMPKVRELVDEKTMQFTKARNRSLRRESQRYGAVQHLATSALASTPITFFGPGSKPTAELDLVAQAMASTYASPIATASTGPSTPPKGTFSPSNLPKSKHNSARDLNDFRSNRSYSEVARHGGDTVNNFQYVASQELQYYLSEKASHVIVQKSDCTDTLRADDSDAKKTKPKLPVTFSSCTSAPELIITFGTRARSDRSIPSGKASIIHLANGSPSHRPSFSPSVYTLIFTTASEICENEEPGSPTSPPPSPTWSTASTDSSCISEIETHAGWETLAKEYDDALGGLC</sequence>
<evidence type="ECO:0000313" key="3">
    <source>
        <dbReference type="Proteomes" id="UP001521785"/>
    </source>
</evidence>
<reference evidence="2 3" key="1">
    <citation type="submission" date="2024-02" db="EMBL/GenBank/DDBJ databases">
        <title>De novo assembly and annotation of 12 fungi associated with fruit tree decline syndrome in Ontario, Canada.</title>
        <authorList>
            <person name="Sulman M."/>
            <person name="Ellouze W."/>
            <person name="Ilyukhin E."/>
        </authorList>
    </citation>
    <scope>NUCLEOTIDE SEQUENCE [LARGE SCALE GENOMIC DNA]</scope>
    <source>
        <strain evidence="2 3">M42-189</strain>
    </source>
</reference>
<comment type="caution">
    <text evidence="2">The sequence shown here is derived from an EMBL/GenBank/DDBJ whole genome shotgun (WGS) entry which is preliminary data.</text>
</comment>
<feature type="region of interest" description="Disordered" evidence="1">
    <location>
        <begin position="540"/>
        <end position="562"/>
    </location>
</feature>
<evidence type="ECO:0000313" key="2">
    <source>
        <dbReference type="EMBL" id="KAL1597879.1"/>
    </source>
</evidence>
<name>A0ABR3R0E0_9PLEO</name>
<gene>
    <name evidence="2" type="ORF">SLS60_008366</name>
</gene>
<protein>
    <submittedName>
        <fullName evidence="2">Uncharacterized protein</fullName>
    </submittedName>
</protein>
<organism evidence="2 3">
    <name type="scientific">Paraconiothyrium brasiliense</name>
    <dbReference type="NCBI Taxonomy" id="300254"/>
    <lineage>
        <taxon>Eukaryota</taxon>
        <taxon>Fungi</taxon>
        <taxon>Dikarya</taxon>
        <taxon>Ascomycota</taxon>
        <taxon>Pezizomycotina</taxon>
        <taxon>Dothideomycetes</taxon>
        <taxon>Pleosporomycetidae</taxon>
        <taxon>Pleosporales</taxon>
        <taxon>Massarineae</taxon>
        <taxon>Didymosphaeriaceae</taxon>
        <taxon>Paraconiothyrium</taxon>
    </lineage>
</organism>
<evidence type="ECO:0000256" key="1">
    <source>
        <dbReference type="SAM" id="MobiDB-lite"/>
    </source>
</evidence>